<name>F0I8N2_STRSA</name>
<proteinExistence type="predicted"/>
<evidence type="ECO:0000313" key="2">
    <source>
        <dbReference type="Proteomes" id="UP000003351"/>
    </source>
</evidence>
<protein>
    <submittedName>
        <fullName evidence="1">Uncharacterized protein</fullName>
    </submittedName>
</protein>
<comment type="caution">
    <text evidence="1">The sequence shown here is derived from an EMBL/GenBank/DDBJ whole genome shotgun (WGS) entry which is preliminary data.</text>
</comment>
<dbReference type="HOGENOM" id="CLU_3258705_0_0_9"/>
<gene>
    <name evidence="1" type="ORF">HMPREF9382_1021</name>
</gene>
<evidence type="ECO:0000313" key="1">
    <source>
        <dbReference type="EMBL" id="EGD32067.1"/>
    </source>
</evidence>
<sequence>MYINNNSIVLTGKCINQKKEIKNAYNGGKRLTIRYFRSKLRK</sequence>
<dbReference type="EMBL" id="AEXW01000005">
    <property type="protein sequence ID" value="EGD32067.1"/>
    <property type="molecule type" value="Genomic_DNA"/>
</dbReference>
<organism evidence="1 2">
    <name type="scientific">Streptococcus sanguinis SK115</name>
    <dbReference type="NCBI Taxonomy" id="888810"/>
    <lineage>
        <taxon>Bacteria</taxon>
        <taxon>Bacillati</taxon>
        <taxon>Bacillota</taxon>
        <taxon>Bacilli</taxon>
        <taxon>Lactobacillales</taxon>
        <taxon>Streptococcaceae</taxon>
        <taxon>Streptococcus</taxon>
    </lineage>
</organism>
<dbReference type="Proteomes" id="UP000003351">
    <property type="component" value="Unassembled WGS sequence"/>
</dbReference>
<accession>F0I8N2</accession>
<dbReference type="AlphaFoldDB" id="F0I8N2"/>
<reference evidence="1 2" key="1">
    <citation type="submission" date="2011-02" db="EMBL/GenBank/DDBJ databases">
        <authorList>
            <person name="Muzny D."/>
            <person name="Qin X."/>
            <person name="Deng J."/>
            <person name="Jiang H."/>
            <person name="Liu Y."/>
            <person name="Qu J."/>
            <person name="Song X.-Z."/>
            <person name="Zhang L."/>
            <person name="Thornton R."/>
            <person name="Coyle M."/>
            <person name="Francisco L."/>
            <person name="Jackson L."/>
            <person name="Javaid M."/>
            <person name="Korchina V."/>
            <person name="Kovar C."/>
            <person name="Mata R."/>
            <person name="Mathew T."/>
            <person name="Ngo R."/>
            <person name="Nguyen L."/>
            <person name="Nguyen N."/>
            <person name="Okwuonu G."/>
            <person name="Ongeri F."/>
            <person name="Pham C."/>
            <person name="Simmons D."/>
            <person name="Wilczek-Boney K."/>
            <person name="Hale W."/>
            <person name="Jakkamsetti A."/>
            <person name="Pham P."/>
            <person name="Ruth R."/>
            <person name="San Lucas F."/>
            <person name="Warren J."/>
            <person name="Zhang J."/>
            <person name="Zhao Z."/>
            <person name="Zhou C."/>
            <person name="Zhu D."/>
            <person name="Lee S."/>
            <person name="Bess C."/>
            <person name="Blankenburg K."/>
            <person name="Forbes L."/>
            <person name="Fu Q."/>
            <person name="Gubbala S."/>
            <person name="Hirani K."/>
            <person name="Jayaseelan J.C."/>
            <person name="Lara F."/>
            <person name="Munidasa M."/>
            <person name="Palculict T."/>
            <person name="Patil S."/>
            <person name="Pu L.-L."/>
            <person name="Saada N."/>
            <person name="Tang L."/>
            <person name="Weissenberger G."/>
            <person name="Zhu Y."/>
            <person name="Hemphill L."/>
            <person name="Shang Y."/>
            <person name="Youmans B."/>
            <person name="Ayvaz T."/>
            <person name="Ross M."/>
            <person name="Santibanez J."/>
            <person name="Aqrawi P."/>
            <person name="Gross S."/>
            <person name="Joshi V."/>
            <person name="Fowler G."/>
            <person name="Nazareth L."/>
            <person name="Reid J."/>
            <person name="Worley K."/>
            <person name="Petrosino J."/>
            <person name="Highlander S."/>
            <person name="Gibbs R."/>
        </authorList>
    </citation>
    <scope>NUCLEOTIDE SEQUENCE [LARGE SCALE GENOMIC DNA]</scope>
    <source>
        <strain evidence="1 2">SK115</strain>
    </source>
</reference>